<dbReference type="AlphaFoldDB" id="A0A2C6L755"/>
<accession>A0A2C6L755</accession>
<dbReference type="GeneID" id="94426341"/>
<name>A0A2C6L755_9APIC</name>
<evidence type="ECO:0000313" key="3">
    <source>
        <dbReference type="Proteomes" id="UP000221165"/>
    </source>
</evidence>
<evidence type="ECO:0000256" key="1">
    <source>
        <dbReference type="SAM" id="MobiDB-lite"/>
    </source>
</evidence>
<reference evidence="2 3" key="1">
    <citation type="journal article" date="2017" name="Int. J. Parasitol.">
        <title>The genome of the protozoan parasite Cystoisospora suis and a reverse vaccinology approach to identify vaccine candidates.</title>
        <authorList>
            <person name="Palmieri N."/>
            <person name="Shrestha A."/>
            <person name="Ruttkowski B."/>
            <person name="Beck T."/>
            <person name="Vogl C."/>
            <person name="Tomley F."/>
            <person name="Blake D.P."/>
            <person name="Joachim A."/>
        </authorList>
    </citation>
    <scope>NUCLEOTIDE SEQUENCE [LARGE SCALE GENOMIC DNA]</scope>
    <source>
        <strain evidence="2 3">Wien I</strain>
    </source>
</reference>
<proteinExistence type="predicted"/>
<organism evidence="2 3">
    <name type="scientific">Cystoisospora suis</name>
    <dbReference type="NCBI Taxonomy" id="483139"/>
    <lineage>
        <taxon>Eukaryota</taxon>
        <taxon>Sar</taxon>
        <taxon>Alveolata</taxon>
        <taxon>Apicomplexa</taxon>
        <taxon>Conoidasida</taxon>
        <taxon>Coccidia</taxon>
        <taxon>Eucoccidiorida</taxon>
        <taxon>Eimeriorina</taxon>
        <taxon>Sarcocystidae</taxon>
        <taxon>Cystoisospora</taxon>
    </lineage>
</organism>
<protein>
    <submittedName>
        <fullName evidence="2">Uncharacterized protein</fullName>
    </submittedName>
</protein>
<sequence length="94" mass="9999">MGSHLSSGLSDAYMESRNGVPSVAGNVNILFRGVIATGPRTSKTMTPGLWALARSETQSSCGSSSKDDKTESLSNSRVEAWLRPKVLCLLLPCK</sequence>
<dbReference type="RefSeq" id="XP_067924901.1">
    <property type="nucleotide sequence ID" value="XM_068063130.1"/>
</dbReference>
<dbReference type="Proteomes" id="UP000221165">
    <property type="component" value="Unassembled WGS sequence"/>
</dbReference>
<gene>
    <name evidence="2" type="ORF">CSUI_002932</name>
</gene>
<comment type="caution">
    <text evidence="2">The sequence shown here is derived from an EMBL/GenBank/DDBJ whole genome shotgun (WGS) entry which is preliminary data.</text>
</comment>
<dbReference type="EMBL" id="MIGC01001237">
    <property type="protein sequence ID" value="PHJ23224.1"/>
    <property type="molecule type" value="Genomic_DNA"/>
</dbReference>
<evidence type="ECO:0000313" key="2">
    <source>
        <dbReference type="EMBL" id="PHJ23224.1"/>
    </source>
</evidence>
<dbReference type="VEuPathDB" id="ToxoDB:CSUI_002932"/>
<keyword evidence="3" id="KW-1185">Reference proteome</keyword>
<feature type="region of interest" description="Disordered" evidence="1">
    <location>
        <begin position="56"/>
        <end position="75"/>
    </location>
</feature>